<evidence type="ECO:0000313" key="1">
    <source>
        <dbReference type="EMBL" id="KKM82128.1"/>
    </source>
</evidence>
<accession>A0A0F9KJH4</accession>
<sequence length="63" mass="7704">MNKQEYGLNKKLEETRHDNKMEEIKFEFECRRKVEAKKHENTMESHRIKNADIQRSIALKQRS</sequence>
<comment type="caution">
    <text evidence="1">The sequence shown here is derived from an EMBL/GenBank/DDBJ whole genome shotgun (WGS) entry which is preliminary data.</text>
</comment>
<organism evidence="1">
    <name type="scientific">marine sediment metagenome</name>
    <dbReference type="NCBI Taxonomy" id="412755"/>
    <lineage>
        <taxon>unclassified sequences</taxon>
        <taxon>metagenomes</taxon>
        <taxon>ecological metagenomes</taxon>
    </lineage>
</organism>
<name>A0A0F9KJH4_9ZZZZ</name>
<dbReference type="AlphaFoldDB" id="A0A0F9KJH4"/>
<dbReference type="EMBL" id="LAZR01007911">
    <property type="protein sequence ID" value="KKM82128.1"/>
    <property type="molecule type" value="Genomic_DNA"/>
</dbReference>
<reference evidence="1" key="1">
    <citation type="journal article" date="2015" name="Nature">
        <title>Complex archaea that bridge the gap between prokaryotes and eukaryotes.</title>
        <authorList>
            <person name="Spang A."/>
            <person name="Saw J.H."/>
            <person name="Jorgensen S.L."/>
            <person name="Zaremba-Niedzwiedzka K."/>
            <person name="Martijn J."/>
            <person name="Lind A.E."/>
            <person name="van Eijk R."/>
            <person name="Schleper C."/>
            <person name="Guy L."/>
            <person name="Ettema T.J."/>
        </authorList>
    </citation>
    <scope>NUCLEOTIDE SEQUENCE</scope>
</reference>
<protein>
    <submittedName>
        <fullName evidence="1">Uncharacterized protein</fullName>
    </submittedName>
</protein>
<proteinExistence type="predicted"/>
<gene>
    <name evidence="1" type="ORF">LCGC14_1322770</name>
</gene>